<evidence type="ECO:0000256" key="6">
    <source>
        <dbReference type="ARBA" id="ARBA00022843"/>
    </source>
</evidence>
<comment type="similarity">
    <text evidence="2">Belongs to the syntaxin family.</text>
</comment>
<keyword evidence="3" id="KW-0813">Transport</keyword>
<name>A0AAN8J7Q8_PATCE</name>
<comment type="function">
    <text evidence="10">Vesicle trafficking protein that functions in the early secretory pathway, possibly by mediating retrograde transport from cis-Golgi membranes to the ER.</text>
</comment>
<keyword evidence="8" id="KW-0175">Coiled coil</keyword>
<dbReference type="InterPro" id="IPR041875">
    <property type="entry name" value="Syntaxin-8_SNARE"/>
</dbReference>
<feature type="domain" description="T-SNARE coiled-coil homology" evidence="13">
    <location>
        <begin position="152"/>
        <end position="214"/>
    </location>
</feature>
<dbReference type="SMART" id="SM00397">
    <property type="entry name" value="t_SNARE"/>
    <property type="match status" value="1"/>
</dbReference>
<protein>
    <recommendedName>
        <fullName evidence="11">Syntaxin-8</fullName>
    </recommendedName>
</protein>
<keyword evidence="4" id="KW-0597">Phosphoprotein</keyword>
<dbReference type="GO" id="GO:0048278">
    <property type="term" value="P:vesicle docking"/>
    <property type="evidence" value="ECO:0007669"/>
    <property type="project" value="TreeGrafter"/>
</dbReference>
<dbReference type="FunFam" id="1.20.5.110:FF:000036">
    <property type="entry name" value="Putative Syntaxin-8"/>
    <property type="match status" value="1"/>
</dbReference>
<dbReference type="GO" id="GO:0005484">
    <property type="term" value="F:SNAP receptor activity"/>
    <property type="evidence" value="ECO:0007669"/>
    <property type="project" value="TreeGrafter"/>
</dbReference>
<evidence type="ECO:0000256" key="9">
    <source>
        <dbReference type="ARBA" id="ARBA00023136"/>
    </source>
</evidence>
<reference evidence="14 15" key="1">
    <citation type="submission" date="2024-01" db="EMBL/GenBank/DDBJ databases">
        <title>The genome of the rayed Mediterranean limpet Patella caerulea (Linnaeus, 1758).</title>
        <authorList>
            <person name="Anh-Thu Weber A."/>
            <person name="Halstead-Nussloch G."/>
        </authorList>
    </citation>
    <scope>NUCLEOTIDE SEQUENCE [LARGE SCALE GENOMIC DNA]</scope>
    <source>
        <strain evidence="14">AATW-2023a</strain>
        <tissue evidence="14">Whole specimen</tissue>
    </source>
</reference>
<accession>A0AAN8J7Q8</accession>
<comment type="caution">
    <text evidence="14">The sequence shown here is derived from an EMBL/GenBank/DDBJ whole genome shotgun (WGS) entry which is preliminary data.</text>
</comment>
<keyword evidence="15" id="KW-1185">Reference proteome</keyword>
<dbReference type="GO" id="GO:0005770">
    <property type="term" value="C:late endosome"/>
    <property type="evidence" value="ECO:0007669"/>
    <property type="project" value="UniProtKB-ARBA"/>
</dbReference>
<proteinExistence type="inferred from homology"/>
<sequence>MAGDSWLTEYDSCTRKGQEIMEKINERNKHNRTSSTYTKLSAHVRSNMKQFSSELNRLRQNLMRSSSSYHITQREVERRQMLIDNLTSKEKQLDQAFRNESAAGRFAGSPQRGDRSSLLGADTFGASDPWGVGAEPDHLHDMGNSDLQAQQQRVIQEQDKGLDALSNVIARQKQMALDIGDEVDNQNELIDDITDHVDRTGERLIKETRHISIVDRKSGTCGYWVVIILLFIAVVVIIAVPYNHKP</sequence>
<evidence type="ECO:0000313" key="15">
    <source>
        <dbReference type="Proteomes" id="UP001347796"/>
    </source>
</evidence>
<evidence type="ECO:0000256" key="12">
    <source>
        <dbReference type="SAM" id="Phobius"/>
    </source>
</evidence>
<evidence type="ECO:0000256" key="11">
    <source>
        <dbReference type="ARBA" id="ARBA00072662"/>
    </source>
</evidence>
<evidence type="ECO:0000256" key="4">
    <source>
        <dbReference type="ARBA" id="ARBA00022553"/>
    </source>
</evidence>
<evidence type="ECO:0000259" key="13">
    <source>
        <dbReference type="PROSITE" id="PS50192"/>
    </source>
</evidence>
<dbReference type="GO" id="GO:0031201">
    <property type="term" value="C:SNARE complex"/>
    <property type="evidence" value="ECO:0007669"/>
    <property type="project" value="TreeGrafter"/>
</dbReference>
<gene>
    <name evidence="14" type="ORF">SNE40_018958</name>
</gene>
<organism evidence="14 15">
    <name type="scientific">Patella caerulea</name>
    <name type="common">Rayed Mediterranean limpet</name>
    <dbReference type="NCBI Taxonomy" id="87958"/>
    <lineage>
        <taxon>Eukaryota</taxon>
        <taxon>Metazoa</taxon>
        <taxon>Spiralia</taxon>
        <taxon>Lophotrochozoa</taxon>
        <taxon>Mollusca</taxon>
        <taxon>Gastropoda</taxon>
        <taxon>Patellogastropoda</taxon>
        <taxon>Patelloidea</taxon>
        <taxon>Patellidae</taxon>
        <taxon>Patella</taxon>
    </lineage>
</organism>
<evidence type="ECO:0000256" key="2">
    <source>
        <dbReference type="ARBA" id="ARBA00009063"/>
    </source>
</evidence>
<dbReference type="Pfam" id="PF05739">
    <property type="entry name" value="SNARE"/>
    <property type="match status" value="1"/>
</dbReference>
<dbReference type="GO" id="GO:0006886">
    <property type="term" value="P:intracellular protein transport"/>
    <property type="evidence" value="ECO:0007669"/>
    <property type="project" value="TreeGrafter"/>
</dbReference>
<evidence type="ECO:0000256" key="7">
    <source>
        <dbReference type="ARBA" id="ARBA00022989"/>
    </source>
</evidence>
<evidence type="ECO:0000256" key="5">
    <source>
        <dbReference type="ARBA" id="ARBA00022692"/>
    </source>
</evidence>
<evidence type="ECO:0000256" key="3">
    <source>
        <dbReference type="ARBA" id="ARBA00022448"/>
    </source>
</evidence>
<dbReference type="AlphaFoldDB" id="A0AAN8J7Q8"/>
<dbReference type="PROSITE" id="PS50192">
    <property type="entry name" value="T_SNARE"/>
    <property type="match status" value="1"/>
</dbReference>
<evidence type="ECO:0000256" key="1">
    <source>
        <dbReference type="ARBA" id="ARBA00004211"/>
    </source>
</evidence>
<dbReference type="EMBL" id="JAZGQO010000014">
    <property type="protein sequence ID" value="KAK6170601.1"/>
    <property type="molecule type" value="Genomic_DNA"/>
</dbReference>
<dbReference type="PANTHER" id="PTHR19957">
    <property type="entry name" value="SYNTAXIN"/>
    <property type="match status" value="1"/>
</dbReference>
<keyword evidence="5 12" id="KW-0812">Transmembrane</keyword>
<dbReference type="Gene3D" id="1.20.5.110">
    <property type="match status" value="1"/>
</dbReference>
<keyword evidence="6" id="KW-0832">Ubl conjugation</keyword>
<evidence type="ECO:0000256" key="10">
    <source>
        <dbReference type="ARBA" id="ARBA00055629"/>
    </source>
</evidence>
<evidence type="ECO:0000313" key="14">
    <source>
        <dbReference type="EMBL" id="KAK6170601.1"/>
    </source>
</evidence>
<dbReference type="SUPFAM" id="SSF58038">
    <property type="entry name" value="SNARE fusion complex"/>
    <property type="match status" value="1"/>
</dbReference>
<feature type="transmembrane region" description="Helical" evidence="12">
    <location>
        <begin position="222"/>
        <end position="242"/>
    </location>
</feature>
<dbReference type="InterPro" id="IPR045242">
    <property type="entry name" value="Syntaxin"/>
</dbReference>
<keyword evidence="9 12" id="KW-0472">Membrane</keyword>
<evidence type="ECO:0000256" key="8">
    <source>
        <dbReference type="ARBA" id="ARBA00023054"/>
    </source>
</evidence>
<dbReference type="PANTHER" id="PTHR19957:SF124">
    <property type="entry name" value="SYNTAXIN-8"/>
    <property type="match status" value="1"/>
</dbReference>
<comment type="subcellular location">
    <subcellularLocation>
        <location evidence="1">Membrane</location>
        <topology evidence="1">Single-pass type IV membrane protein</topology>
    </subcellularLocation>
</comment>
<dbReference type="GO" id="GO:0006906">
    <property type="term" value="P:vesicle fusion"/>
    <property type="evidence" value="ECO:0007669"/>
    <property type="project" value="TreeGrafter"/>
</dbReference>
<dbReference type="GO" id="GO:0000149">
    <property type="term" value="F:SNARE binding"/>
    <property type="evidence" value="ECO:0007669"/>
    <property type="project" value="TreeGrafter"/>
</dbReference>
<keyword evidence="7 12" id="KW-1133">Transmembrane helix</keyword>
<dbReference type="Proteomes" id="UP001347796">
    <property type="component" value="Unassembled WGS sequence"/>
</dbReference>
<dbReference type="CDD" id="cd15852">
    <property type="entry name" value="SNARE_Syntaxin8"/>
    <property type="match status" value="1"/>
</dbReference>
<dbReference type="InterPro" id="IPR000727">
    <property type="entry name" value="T_SNARE_dom"/>
</dbReference>